<feature type="signal peptide" evidence="2">
    <location>
        <begin position="1"/>
        <end position="19"/>
    </location>
</feature>
<accession>A0AAW2ZPL0</accession>
<feature type="chain" id="PRO_5043351925" evidence="2">
    <location>
        <begin position="20"/>
        <end position="224"/>
    </location>
</feature>
<protein>
    <submittedName>
        <fullName evidence="3">RpoC</fullName>
    </submittedName>
</protein>
<keyword evidence="2" id="KW-0732">Signal</keyword>
<dbReference type="EMBL" id="JAOPGA020001706">
    <property type="protein sequence ID" value="KAL0490626.1"/>
    <property type="molecule type" value="Genomic_DNA"/>
</dbReference>
<sequence length="224" mass="24010">MRSLVVLLVLLSVTAFVFAGGKVVTAGGQEVPDELRTVAERGRSRERDASPSRGAERKSRSRSGSRTSPVRRAESSSSIAASSGSASGGAKLFDAILILTHSNAIITKMMVKQMQNAFGLTASVFDAKGVNNFNAALEVGKKKTLLVLEGNFGNPGSSDISPTITDILFKYPYPAILYTATEHFGETQDMKELLASRQHTYYLAKADFGKQLKQTAAKAQSAFK</sequence>
<evidence type="ECO:0000256" key="1">
    <source>
        <dbReference type="SAM" id="MobiDB-lite"/>
    </source>
</evidence>
<comment type="caution">
    <text evidence="3">The sequence shown here is derived from an EMBL/GenBank/DDBJ whole genome shotgun (WGS) entry which is preliminary data.</text>
</comment>
<reference evidence="3 4" key="1">
    <citation type="submission" date="2024-03" db="EMBL/GenBank/DDBJ databases">
        <title>The Acrasis kona genome and developmental transcriptomes reveal deep origins of eukaryotic multicellular pathways.</title>
        <authorList>
            <person name="Sheikh S."/>
            <person name="Fu C.-J."/>
            <person name="Brown M.W."/>
            <person name="Baldauf S.L."/>
        </authorList>
    </citation>
    <scope>NUCLEOTIDE SEQUENCE [LARGE SCALE GENOMIC DNA]</scope>
    <source>
        <strain evidence="3 4">ATCC MYA-3509</strain>
    </source>
</reference>
<evidence type="ECO:0000256" key="2">
    <source>
        <dbReference type="SAM" id="SignalP"/>
    </source>
</evidence>
<feature type="compositionally biased region" description="Low complexity" evidence="1">
    <location>
        <begin position="62"/>
        <end position="87"/>
    </location>
</feature>
<feature type="region of interest" description="Disordered" evidence="1">
    <location>
        <begin position="34"/>
        <end position="87"/>
    </location>
</feature>
<evidence type="ECO:0000313" key="3">
    <source>
        <dbReference type="EMBL" id="KAL0490626.1"/>
    </source>
</evidence>
<feature type="compositionally biased region" description="Basic and acidic residues" evidence="1">
    <location>
        <begin position="34"/>
        <end position="58"/>
    </location>
</feature>
<dbReference type="AlphaFoldDB" id="A0AAW2ZPL0"/>
<organism evidence="3 4">
    <name type="scientific">Acrasis kona</name>
    <dbReference type="NCBI Taxonomy" id="1008807"/>
    <lineage>
        <taxon>Eukaryota</taxon>
        <taxon>Discoba</taxon>
        <taxon>Heterolobosea</taxon>
        <taxon>Tetramitia</taxon>
        <taxon>Eutetramitia</taxon>
        <taxon>Acrasidae</taxon>
        <taxon>Acrasis</taxon>
    </lineage>
</organism>
<proteinExistence type="predicted"/>
<gene>
    <name evidence="3" type="ORF">AKO1_003379</name>
</gene>
<keyword evidence="4" id="KW-1185">Reference proteome</keyword>
<evidence type="ECO:0000313" key="4">
    <source>
        <dbReference type="Proteomes" id="UP001431209"/>
    </source>
</evidence>
<dbReference type="Proteomes" id="UP001431209">
    <property type="component" value="Unassembled WGS sequence"/>
</dbReference>
<name>A0AAW2ZPL0_9EUKA</name>